<protein>
    <submittedName>
        <fullName evidence="1">Uncharacterized protein</fullName>
    </submittedName>
</protein>
<reference evidence="1 2" key="1">
    <citation type="submission" date="2023-03" db="EMBL/GenBank/DDBJ databases">
        <title>WGS of Gossypium arboreum.</title>
        <authorList>
            <person name="Yu D."/>
        </authorList>
    </citation>
    <scope>NUCLEOTIDE SEQUENCE [LARGE SCALE GENOMIC DNA]</scope>
    <source>
        <tissue evidence="1">Leaf</tissue>
    </source>
</reference>
<accession>A0ABR0Q0J2</accession>
<evidence type="ECO:0000313" key="1">
    <source>
        <dbReference type="EMBL" id="KAK5832854.1"/>
    </source>
</evidence>
<comment type="caution">
    <text evidence="1">The sequence shown here is derived from an EMBL/GenBank/DDBJ whole genome shotgun (WGS) entry which is preliminary data.</text>
</comment>
<dbReference type="EMBL" id="JARKNE010000005">
    <property type="protein sequence ID" value="KAK5832854.1"/>
    <property type="molecule type" value="Genomic_DNA"/>
</dbReference>
<organism evidence="1 2">
    <name type="scientific">Gossypium arboreum</name>
    <name type="common">Tree cotton</name>
    <name type="synonym">Gossypium nanking</name>
    <dbReference type="NCBI Taxonomy" id="29729"/>
    <lineage>
        <taxon>Eukaryota</taxon>
        <taxon>Viridiplantae</taxon>
        <taxon>Streptophyta</taxon>
        <taxon>Embryophyta</taxon>
        <taxon>Tracheophyta</taxon>
        <taxon>Spermatophyta</taxon>
        <taxon>Magnoliopsida</taxon>
        <taxon>eudicotyledons</taxon>
        <taxon>Gunneridae</taxon>
        <taxon>Pentapetalae</taxon>
        <taxon>rosids</taxon>
        <taxon>malvids</taxon>
        <taxon>Malvales</taxon>
        <taxon>Malvaceae</taxon>
        <taxon>Malvoideae</taxon>
        <taxon>Gossypium</taxon>
    </lineage>
</organism>
<name>A0ABR0Q0J2_GOSAR</name>
<proteinExistence type="predicted"/>
<sequence>MELDELETSYSSTEMYCTELNIHNTCERDMRSEEKLCEKNERKETLNGKSRLDDPLLMRENIYEEFVDPLRGAQLVHSTYDKDSFFQEFVDPLRGAQLVHSTYDKDSFLYVQPNTRFKDKSFRGKEE</sequence>
<evidence type="ECO:0000313" key="2">
    <source>
        <dbReference type="Proteomes" id="UP001358586"/>
    </source>
</evidence>
<gene>
    <name evidence="1" type="ORF">PVK06_016657</name>
</gene>
<dbReference type="Proteomes" id="UP001358586">
    <property type="component" value="Chromosome 5"/>
</dbReference>
<keyword evidence="2" id="KW-1185">Reference proteome</keyword>